<proteinExistence type="predicted"/>
<protein>
    <submittedName>
        <fullName evidence="1">Uncharacterized protein</fullName>
    </submittedName>
</protein>
<sequence length="169" mass="18403">MEAGCARTASFVWRKEEGGAGRLRLVLVHDRGGNILGCRFRSIFCAGPPPPLPQLDFLLFRSISLLPASLSGVLHGCSTAHPRLLRHPSTSLLNATTLHRTPTRPPSNVAHQLPRHSGRCFSGGYRSMVASYRTTVDPGLALTASRVLSSRERCYRAAERCYHTAIAGN</sequence>
<keyword evidence="2" id="KW-1185">Reference proteome</keyword>
<evidence type="ECO:0000313" key="1">
    <source>
        <dbReference type="EMBL" id="KAK8940230.1"/>
    </source>
</evidence>
<reference evidence="1 2" key="1">
    <citation type="journal article" date="2022" name="Nat. Plants">
        <title>Genomes of leafy and leafless Platanthera orchids illuminate the evolution of mycoheterotrophy.</title>
        <authorList>
            <person name="Li M.H."/>
            <person name="Liu K.W."/>
            <person name="Li Z."/>
            <person name="Lu H.C."/>
            <person name="Ye Q.L."/>
            <person name="Zhang D."/>
            <person name="Wang J.Y."/>
            <person name="Li Y.F."/>
            <person name="Zhong Z.M."/>
            <person name="Liu X."/>
            <person name="Yu X."/>
            <person name="Liu D.K."/>
            <person name="Tu X.D."/>
            <person name="Liu B."/>
            <person name="Hao Y."/>
            <person name="Liao X.Y."/>
            <person name="Jiang Y.T."/>
            <person name="Sun W.H."/>
            <person name="Chen J."/>
            <person name="Chen Y.Q."/>
            <person name="Ai Y."/>
            <person name="Zhai J.W."/>
            <person name="Wu S.S."/>
            <person name="Zhou Z."/>
            <person name="Hsiao Y.Y."/>
            <person name="Wu W.L."/>
            <person name="Chen Y.Y."/>
            <person name="Lin Y.F."/>
            <person name="Hsu J.L."/>
            <person name="Li C.Y."/>
            <person name="Wang Z.W."/>
            <person name="Zhao X."/>
            <person name="Zhong W.Y."/>
            <person name="Ma X.K."/>
            <person name="Ma L."/>
            <person name="Huang J."/>
            <person name="Chen G.Z."/>
            <person name="Huang M.Z."/>
            <person name="Huang L."/>
            <person name="Peng D.H."/>
            <person name="Luo Y.B."/>
            <person name="Zou S.Q."/>
            <person name="Chen S.P."/>
            <person name="Lan S."/>
            <person name="Tsai W.C."/>
            <person name="Van de Peer Y."/>
            <person name="Liu Z.J."/>
        </authorList>
    </citation>
    <scope>NUCLEOTIDE SEQUENCE [LARGE SCALE GENOMIC DNA]</scope>
    <source>
        <strain evidence="1">Lor288</strain>
    </source>
</reference>
<dbReference type="Proteomes" id="UP001412067">
    <property type="component" value="Unassembled WGS sequence"/>
</dbReference>
<name>A0ABR2LGR6_9ASPA</name>
<gene>
    <name evidence="1" type="ORF">KSP40_PGU002417</name>
</gene>
<dbReference type="EMBL" id="JBBWWR010000020">
    <property type="protein sequence ID" value="KAK8940230.1"/>
    <property type="molecule type" value="Genomic_DNA"/>
</dbReference>
<organism evidence="1 2">
    <name type="scientific">Platanthera guangdongensis</name>
    <dbReference type="NCBI Taxonomy" id="2320717"/>
    <lineage>
        <taxon>Eukaryota</taxon>
        <taxon>Viridiplantae</taxon>
        <taxon>Streptophyta</taxon>
        <taxon>Embryophyta</taxon>
        <taxon>Tracheophyta</taxon>
        <taxon>Spermatophyta</taxon>
        <taxon>Magnoliopsida</taxon>
        <taxon>Liliopsida</taxon>
        <taxon>Asparagales</taxon>
        <taxon>Orchidaceae</taxon>
        <taxon>Orchidoideae</taxon>
        <taxon>Orchideae</taxon>
        <taxon>Orchidinae</taxon>
        <taxon>Platanthera</taxon>
    </lineage>
</organism>
<evidence type="ECO:0000313" key="2">
    <source>
        <dbReference type="Proteomes" id="UP001412067"/>
    </source>
</evidence>
<comment type="caution">
    <text evidence="1">The sequence shown here is derived from an EMBL/GenBank/DDBJ whole genome shotgun (WGS) entry which is preliminary data.</text>
</comment>
<accession>A0ABR2LGR6</accession>